<dbReference type="GO" id="GO:0005730">
    <property type="term" value="C:nucleolus"/>
    <property type="evidence" value="ECO:0007669"/>
    <property type="project" value="TreeGrafter"/>
</dbReference>
<protein>
    <submittedName>
        <fullName evidence="6">WD repeat-containing protein 43</fullName>
    </submittedName>
</protein>
<dbReference type="PANTHER" id="PTHR44267">
    <property type="entry name" value="WD REPEAT-CONTAINING PROTEIN 43"/>
    <property type="match status" value="1"/>
</dbReference>
<dbReference type="Pfam" id="PF04003">
    <property type="entry name" value="Utp12"/>
    <property type="match status" value="2"/>
</dbReference>
<dbReference type="InParanoid" id="A0A194RNX0"/>
<dbReference type="GO" id="GO:0000462">
    <property type="term" value="P:maturation of SSU-rRNA from tricistronic rRNA transcript (SSU-rRNA, 5.8S rRNA, LSU-rRNA)"/>
    <property type="evidence" value="ECO:0007669"/>
    <property type="project" value="TreeGrafter"/>
</dbReference>
<feature type="region of interest" description="Disordered" evidence="4">
    <location>
        <begin position="219"/>
        <end position="239"/>
    </location>
</feature>
<evidence type="ECO:0000259" key="5">
    <source>
        <dbReference type="Pfam" id="PF04003"/>
    </source>
</evidence>
<dbReference type="PANTHER" id="PTHR44267:SF1">
    <property type="entry name" value="WD REPEAT-CONTAINING PROTEIN 43"/>
    <property type="match status" value="1"/>
</dbReference>
<proteinExistence type="inferred from homology"/>
<evidence type="ECO:0000313" key="6">
    <source>
        <dbReference type="EMBL" id="KPJ17716.1"/>
    </source>
</evidence>
<comment type="similarity">
    <text evidence="3">Belongs to the UTP5 family.</text>
</comment>
<accession>A0A194RNX0</accession>
<organism evidence="6 7">
    <name type="scientific">Papilio machaon</name>
    <name type="common">Old World swallowtail butterfly</name>
    <dbReference type="NCBI Taxonomy" id="76193"/>
    <lineage>
        <taxon>Eukaryota</taxon>
        <taxon>Metazoa</taxon>
        <taxon>Ecdysozoa</taxon>
        <taxon>Arthropoda</taxon>
        <taxon>Hexapoda</taxon>
        <taxon>Insecta</taxon>
        <taxon>Pterygota</taxon>
        <taxon>Neoptera</taxon>
        <taxon>Endopterygota</taxon>
        <taxon>Lepidoptera</taxon>
        <taxon>Glossata</taxon>
        <taxon>Ditrysia</taxon>
        <taxon>Papilionoidea</taxon>
        <taxon>Papilionidae</taxon>
        <taxon>Papilioninae</taxon>
        <taxon>Papilio</taxon>
    </lineage>
</organism>
<keyword evidence="7" id="KW-1185">Reference proteome</keyword>
<gene>
    <name evidence="6" type="ORF">RR48_07200</name>
</gene>
<dbReference type="InterPro" id="IPR052414">
    <property type="entry name" value="U3_snoRNA-assoc_WDR"/>
</dbReference>
<dbReference type="FunCoup" id="A0A194RNX0">
    <property type="interactions" value="1798"/>
</dbReference>
<comment type="subcellular location">
    <subcellularLocation>
        <location evidence="1">Nucleus</location>
    </subcellularLocation>
</comment>
<evidence type="ECO:0000313" key="7">
    <source>
        <dbReference type="Proteomes" id="UP000053240"/>
    </source>
</evidence>
<dbReference type="EMBL" id="KQ460118">
    <property type="protein sequence ID" value="KPJ17716.1"/>
    <property type="molecule type" value="Genomic_DNA"/>
</dbReference>
<dbReference type="STRING" id="76193.A0A194RNX0"/>
<sequence length="491" mass="53793">MRRQLQNKEDVVSFFDAGRGALVCVVCYAHLSYAQWFGYPCQSIAIIDVSLLIVCATLINIISRNERLLSFWDVTITEDPPVNGDEPTPNKRQRKKSITAQVVPTPTYNFVLEDAPKIIDVNVETEEGGVKLQLAAATRSGVVHYYGHMLNGASTKPIKPSVTVQVTTADATPLPLQCCCLTNTGDILIGYTNATIWTFERLIPDLSTKTQVLIRGDTKDKKTHKQTNAVNKVSSDSKRDEVTYVEPMGGVTRKRTTPGGQKDEPGVSWRTVSHLPADYVPLLLDQLADMATRRTSQCSAVCTWLGATLRAHAALLLATAPPRLTQLLAILTHSIILTVLQKDEPGVSWRTVSHLPADYVPLLLDQLADMATRRTSQCSAVCTWLGATLRAHAALLLATAPPRLTQLLAILTHRRSHLCQLLNLKGRLELATSQRSFEEEDIDQEPVLQYDDSSSGEEMETQYQSDDSAPSWEEGEGGEAGGGNSDSADSD</sequence>
<dbReference type="Proteomes" id="UP000053240">
    <property type="component" value="Unassembled WGS sequence"/>
</dbReference>
<feature type="domain" description="Small-subunit processome Utp12" evidence="5">
    <location>
        <begin position="334"/>
        <end position="431"/>
    </location>
</feature>
<evidence type="ECO:0000256" key="2">
    <source>
        <dbReference type="ARBA" id="ARBA00023242"/>
    </source>
</evidence>
<reference evidence="6 7" key="1">
    <citation type="journal article" date="2015" name="Nat. Commun.">
        <title>Outbred genome sequencing and CRISPR/Cas9 gene editing in butterflies.</title>
        <authorList>
            <person name="Li X."/>
            <person name="Fan D."/>
            <person name="Zhang W."/>
            <person name="Liu G."/>
            <person name="Zhang L."/>
            <person name="Zhao L."/>
            <person name="Fang X."/>
            <person name="Chen L."/>
            <person name="Dong Y."/>
            <person name="Chen Y."/>
            <person name="Ding Y."/>
            <person name="Zhao R."/>
            <person name="Feng M."/>
            <person name="Zhu Y."/>
            <person name="Feng Y."/>
            <person name="Jiang X."/>
            <person name="Zhu D."/>
            <person name="Xiang H."/>
            <person name="Feng X."/>
            <person name="Li S."/>
            <person name="Wang J."/>
            <person name="Zhang G."/>
            <person name="Kronforst M.R."/>
            <person name="Wang W."/>
        </authorList>
    </citation>
    <scope>NUCLEOTIDE SEQUENCE [LARGE SCALE GENOMIC DNA]</scope>
    <source>
        <strain evidence="6">Ya'a_city_454_Pm</strain>
        <tissue evidence="6">Whole body</tissue>
    </source>
</reference>
<evidence type="ECO:0000256" key="4">
    <source>
        <dbReference type="SAM" id="MobiDB-lite"/>
    </source>
</evidence>
<feature type="domain" description="Small-subunit processome Utp12" evidence="5">
    <location>
        <begin position="271"/>
        <end position="331"/>
    </location>
</feature>
<feature type="region of interest" description="Disordered" evidence="4">
    <location>
        <begin position="436"/>
        <end position="491"/>
    </location>
</feature>
<dbReference type="AlphaFoldDB" id="A0A194RNX0"/>
<dbReference type="InterPro" id="IPR007148">
    <property type="entry name" value="SSU_processome_Utp12"/>
</dbReference>
<evidence type="ECO:0000256" key="3">
    <source>
        <dbReference type="ARBA" id="ARBA00038335"/>
    </source>
</evidence>
<name>A0A194RNX0_PAPMA</name>
<keyword evidence="2" id="KW-0539">Nucleus</keyword>
<evidence type="ECO:0000256" key="1">
    <source>
        <dbReference type="ARBA" id="ARBA00004123"/>
    </source>
</evidence>